<dbReference type="AlphaFoldDB" id="A0A5D2GKK1"/>
<accession>A0A5D2GKK1</accession>
<protein>
    <submittedName>
        <fullName evidence="2">Uncharacterized protein</fullName>
    </submittedName>
</protein>
<evidence type="ECO:0000256" key="1">
    <source>
        <dbReference type="SAM" id="SignalP"/>
    </source>
</evidence>
<evidence type="ECO:0000313" key="3">
    <source>
        <dbReference type="Proteomes" id="UP000323506"/>
    </source>
</evidence>
<reference evidence="2 3" key="1">
    <citation type="submission" date="2019-06" db="EMBL/GenBank/DDBJ databases">
        <title>WGS assembly of Gossypium darwinii.</title>
        <authorList>
            <person name="Chen Z.J."/>
            <person name="Sreedasyam A."/>
            <person name="Ando A."/>
            <person name="Song Q."/>
            <person name="De L."/>
            <person name="Hulse-Kemp A."/>
            <person name="Ding M."/>
            <person name="Ye W."/>
            <person name="Kirkbride R."/>
            <person name="Jenkins J."/>
            <person name="Plott C."/>
            <person name="Lovell J."/>
            <person name="Lin Y.-M."/>
            <person name="Vaughn R."/>
            <person name="Liu B."/>
            <person name="Li W."/>
            <person name="Simpson S."/>
            <person name="Scheffler B."/>
            <person name="Saski C."/>
            <person name="Grover C."/>
            <person name="Hu G."/>
            <person name="Conover J."/>
            <person name="Carlson J."/>
            <person name="Shu S."/>
            <person name="Boston L."/>
            <person name="Williams M."/>
            <person name="Peterson D."/>
            <person name="Mcgee K."/>
            <person name="Jones D."/>
            <person name="Wendel J."/>
            <person name="Stelly D."/>
            <person name="Grimwood J."/>
            <person name="Schmutz J."/>
        </authorList>
    </citation>
    <scope>NUCLEOTIDE SEQUENCE [LARGE SCALE GENOMIC DNA]</scope>
    <source>
        <strain evidence="2">1808015.09</strain>
    </source>
</reference>
<organism evidence="2 3">
    <name type="scientific">Gossypium darwinii</name>
    <name type="common">Darwin's cotton</name>
    <name type="synonym">Gossypium barbadense var. darwinii</name>
    <dbReference type="NCBI Taxonomy" id="34276"/>
    <lineage>
        <taxon>Eukaryota</taxon>
        <taxon>Viridiplantae</taxon>
        <taxon>Streptophyta</taxon>
        <taxon>Embryophyta</taxon>
        <taxon>Tracheophyta</taxon>
        <taxon>Spermatophyta</taxon>
        <taxon>Magnoliopsida</taxon>
        <taxon>eudicotyledons</taxon>
        <taxon>Gunneridae</taxon>
        <taxon>Pentapetalae</taxon>
        <taxon>rosids</taxon>
        <taxon>malvids</taxon>
        <taxon>Malvales</taxon>
        <taxon>Malvaceae</taxon>
        <taxon>Malvoideae</taxon>
        <taxon>Gossypium</taxon>
    </lineage>
</organism>
<gene>
    <name evidence="2" type="ORF">ES288_A05G244200v1</name>
</gene>
<evidence type="ECO:0000313" key="2">
    <source>
        <dbReference type="EMBL" id="TYH18120.1"/>
    </source>
</evidence>
<feature type="chain" id="PRO_5022981684" evidence="1">
    <location>
        <begin position="30"/>
        <end position="56"/>
    </location>
</feature>
<proteinExistence type="predicted"/>
<keyword evidence="1" id="KW-0732">Signal</keyword>
<dbReference type="Proteomes" id="UP000323506">
    <property type="component" value="Chromosome A05"/>
</dbReference>
<dbReference type="EMBL" id="CM017692">
    <property type="protein sequence ID" value="TYH18120.1"/>
    <property type="molecule type" value="Genomic_DNA"/>
</dbReference>
<name>A0A5D2GKK1_GOSDA</name>
<sequence>MNESQPFKSFSFFFFFFFIESKWLRVTESHDPDPSMNLLHSPPFLFQEFLLSVFDW</sequence>
<feature type="signal peptide" evidence="1">
    <location>
        <begin position="1"/>
        <end position="29"/>
    </location>
</feature>
<keyword evidence="3" id="KW-1185">Reference proteome</keyword>